<reference evidence="3" key="1">
    <citation type="submission" date="2022-11" db="EMBL/GenBank/DDBJ databases">
        <title>Minimal conservation of predation-associated metabolite biosynthetic gene clusters underscores biosynthetic potential of Myxococcota including descriptions for ten novel species: Archangium lansinium sp. nov., Myxococcus landrumus sp. nov., Nannocystis bai.</title>
        <authorList>
            <person name="Ahearne A."/>
            <person name="Stevens C."/>
            <person name="Phillips K."/>
        </authorList>
    </citation>
    <scope>NUCLEOTIDE SEQUENCE</scope>
    <source>
        <strain evidence="3">Na p29</strain>
    </source>
</reference>
<dbReference type="CDD" id="cd08893">
    <property type="entry name" value="SRPBCC_CalC_Aha1-like_GntR-HTH"/>
    <property type="match status" value="1"/>
</dbReference>
<evidence type="ECO:0000313" key="3">
    <source>
        <dbReference type="EMBL" id="MCY1005297.1"/>
    </source>
</evidence>
<proteinExistence type="inferred from homology"/>
<keyword evidence="4" id="KW-1185">Reference proteome</keyword>
<evidence type="ECO:0000256" key="1">
    <source>
        <dbReference type="ARBA" id="ARBA00006817"/>
    </source>
</evidence>
<comment type="caution">
    <text evidence="3">The sequence shown here is derived from an EMBL/GenBank/DDBJ whole genome shotgun (WGS) entry which is preliminary data.</text>
</comment>
<name>A0A9X3EJR5_9BACT</name>
<protein>
    <submittedName>
        <fullName evidence="3">SRPBCC family protein</fullName>
    </submittedName>
</protein>
<dbReference type="Gene3D" id="3.30.530.20">
    <property type="match status" value="1"/>
</dbReference>
<dbReference type="InterPro" id="IPR023393">
    <property type="entry name" value="START-like_dom_sf"/>
</dbReference>
<dbReference type="SUPFAM" id="SSF55961">
    <property type="entry name" value="Bet v1-like"/>
    <property type="match status" value="1"/>
</dbReference>
<dbReference type="InterPro" id="IPR013538">
    <property type="entry name" value="ASHA1/2-like_C"/>
</dbReference>
<accession>A0A9X3EJR5</accession>
<dbReference type="RefSeq" id="WP_267766944.1">
    <property type="nucleotide sequence ID" value="NZ_JAPNKE010000002.1"/>
</dbReference>
<organism evidence="3 4">
    <name type="scientific">Nannocystis pusilla</name>
    <dbReference type="NCBI Taxonomy" id="889268"/>
    <lineage>
        <taxon>Bacteria</taxon>
        <taxon>Pseudomonadati</taxon>
        <taxon>Myxococcota</taxon>
        <taxon>Polyangia</taxon>
        <taxon>Nannocystales</taxon>
        <taxon>Nannocystaceae</taxon>
        <taxon>Nannocystis</taxon>
    </lineage>
</organism>
<gene>
    <name evidence="3" type="ORF">OV079_06865</name>
</gene>
<dbReference type="AlphaFoldDB" id="A0A9X3EJR5"/>
<dbReference type="Pfam" id="PF08327">
    <property type="entry name" value="AHSA1"/>
    <property type="match status" value="1"/>
</dbReference>
<sequence>MYVTYITTTAEKLWEALTQGEFTEKYWGGRRVESTWSRGRRSCTATTRAARPTSPARCCAASRRRCSYTFGVDHGAATEPASRVTFELKPLGPMVRLTLTHDQFIPDSKVLAGVSRGWPGILSNLKTFLETGKPMPFGIGTRRPRPEPARRIAHARRGGVRCSNAGRQRPLGITVRVAEPLLVRMRSS</sequence>
<evidence type="ECO:0000313" key="4">
    <source>
        <dbReference type="Proteomes" id="UP001150924"/>
    </source>
</evidence>
<evidence type="ECO:0000259" key="2">
    <source>
        <dbReference type="Pfam" id="PF08327"/>
    </source>
</evidence>
<dbReference type="Proteomes" id="UP001150924">
    <property type="component" value="Unassembled WGS sequence"/>
</dbReference>
<feature type="domain" description="Activator of Hsp90 ATPase homologue 1/2-like C-terminal" evidence="2">
    <location>
        <begin position="8"/>
        <end position="130"/>
    </location>
</feature>
<dbReference type="EMBL" id="JAPNKE010000002">
    <property type="protein sequence ID" value="MCY1005297.1"/>
    <property type="molecule type" value="Genomic_DNA"/>
</dbReference>
<comment type="similarity">
    <text evidence="1">Belongs to the AHA1 family.</text>
</comment>